<evidence type="ECO:0000256" key="1">
    <source>
        <dbReference type="SAM" id="MobiDB-lite"/>
    </source>
</evidence>
<name>A0AAW1HW27_POPJA</name>
<comment type="caution">
    <text evidence="2">The sequence shown here is derived from an EMBL/GenBank/DDBJ whole genome shotgun (WGS) entry which is preliminary data.</text>
</comment>
<keyword evidence="3" id="KW-1185">Reference proteome</keyword>
<evidence type="ECO:0000313" key="2">
    <source>
        <dbReference type="EMBL" id="KAK9680909.1"/>
    </source>
</evidence>
<feature type="compositionally biased region" description="Polar residues" evidence="1">
    <location>
        <begin position="28"/>
        <end position="41"/>
    </location>
</feature>
<protein>
    <submittedName>
        <fullName evidence="2">Uncharacterized protein</fullName>
    </submittedName>
</protein>
<accession>A0AAW1HW27</accession>
<evidence type="ECO:0000313" key="3">
    <source>
        <dbReference type="Proteomes" id="UP001458880"/>
    </source>
</evidence>
<reference evidence="2 3" key="1">
    <citation type="journal article" date="2024" name="BMC Genomics">
        <title>De novo assembly and annotation of Popillia japonica's genome with initial clues to its potential as an invasive pest.</title>
        <authorList>
            <person name="Cucini C."/>
            <person name="Boschi S."/>
            <person name="Funari R."/>
            <person name="Cardaioli E."/>
            <person name="Iannotti N."/>
            <person name="Marturano G."/>
            <person name="Paoli F."/>
            <person name="Bruttini M."/>
            <person name="Carapelli A."/>
            <person name="Frati F."/>
            <person name="Nardi F."/>
        </authorList>
    </citation>
    <scope>NUCLEOTIDE SEQUENCE [LARGE SCALE GENOMIC DNA]</scope>
    <source>
        <strain evidence="2">DMR45628</strain>
    </source>
</reference>
<feature type="compositionally biased region" description="Basic and acidic residues" evidence="1">
    <location>
        <begin position="48"/>
        <end position="61"/>
    </location>
</feature>
<proteinExistence type="predicted"/>
<dbReference type="AlphaFoldDB" id="A0AAW1HW27"/>
<sequence length="82" mass="9551">MFYDFKSDNYEEESHWPRKRLRCDAVPNPSNYKSNKPTTEVTPILLETEPKTSDTDEDHRPHLSTPTFVTVPELPSTTKERA</sequence>
<dbReference type="EMBL" id="JASPKY010000859">
    <property type="protein sequence ID" value="KAK9680909.1"/>
    <property type="molecule type" value="Genomic_DNA"/>
</dbReference>
<feature type="region of interest" description="Disordered" evidence="1">
    <location>
        <begin position="22"/>
        <end position="82"/>
    </location>
</feature>
<dbReference type="Proteomes" id="UP001458880">
    <property type="component" value="Unassembled WGS sequence"/>
</dbReference>
<organism evidence="2 3">
    <name type="scientific">Popillia japonica</name>
    <name type="common">Japanese beetle</name>
    <dbReference type="NCBI Taxonomy" id="7064"/>
    <lineage>
        <taxon>Eukaryota</taxon>
        <taxon>Metazoa</taxon>
        <taxon>Ecdysozoa</taxon>
        <taxon>Arthropoda</taxon>
        <taxon>Hexapoda</taxon>
        <taxon>Insecta</taxon>
        <taxon>Pterygota</taxon>
        <taxon>Neoptera</taxon>
        <taxon>Endopterygota</taxon>
        <taxon>Coleoptera</taxon>
        <taxon>Polyphaga</taxon>
        <taxon>Scarabaeiformia</taxon>
        <taxon>Scarabaeidae</taxon>
        <taxon>Rutelinae</taxon>
        <taxon>Popillia</taxon>
    </lineage>
</organism>
<gene>
    <name evidence="2" type="ORF">QE152_g38732</name>
</gene>